<accession>A0A9Q1KDV8</accession>
<dbReference type="Proteomes" id="UP001153076">
    <property type="component" value="Unassembled WGS sequence"/>
</dbReference>
<protein>
    <submittedName>
        <fullName evidence="2">Uncharacterized protein</fullName>
    </submittedName>
</protein>
<dbReference type="EMBL" id="JAKOGI010000178">
    <property type="protein sequence ID" value="KAJ8441033.1"/>
    <property type="molecule type" value="Genomic_DNA"/>
</dbReference>
<evidence type="ECO:0000313" key="3">
    <source>
        <dbReference type="Proteomes" id="UP001153076"/>
    </source>
</evidence>
<proteinExistence type="predicted"/>
<reference evidence="2" key="1">
    <citation type="submission" date="2022-04" db="EMBL/GenBank/DDBJ databases">
        <title>Carnegiea gigantea Genome sequencing and assembly v2.</title>
        <authorList>
            <person name="Copetti D."/>
            <person name="Sanderson M.J."/>
            <person name="Burquez A."/>
            <person name="Wojciechowski M.F."/>
        </authorList>
    </citation>
    <scope>NUCLEOTIDE SEQUENCE</scope>
    <source>
        <strain evidence="2">SGP5-SGP5p</strain>
        <tissue evidence="2">Aerial part</tissue>
    </source>
</reference>
<sequence>MRSLSRIKEHCGIHGSVTKLEQKLKSHLPQCGHNVAGSSNIQTGGSKLIDSVINLKNSTLGKSNRTHVPRRMEPEDIGHVPNDFRGDEHFHDESDEPQPYHCRGRYRDQHYRHQSPRRDQSNPRNQIDDDPYDVMTKVKVNVNVPDFDGKHDPNTFVD</sequence>
<evidence type="ECO:0000256" key="1">
    <source>
        <dbReference type="SAM" id="MobiDB-lite"/>
    </source>
</evidence>
<feature type="compositionally biased region" description="Basic and acidic residues" evidence="1">
    <location>
        <begin position="70"/>
        <end position="92"/>
    </location>
</feature>
<gene>
    <name evidence="2" type="ORF">Cgig2_027376</name>
</gene>
<keyword evidence="3" id="KW-1185">Reference proteome</keyword>
<feature type="region of interest" description="Disordered" evidence="1">
    <location>
        <begin position="60"/>
        <end position="133"/>
    </location>
</feature>
<evidence type="ECO:0000313" key="2">
    <source>
        <dbReference type="EMBL" id="KAJ8441033.1"/>
    </source>
</evidence>
<organism evidence="2 3">
    <name type="scientific">Carnegiea gigantea</name>
    <dbReference type="NCBI Taxonomy" id="171969"/>
    <lineage>
        <taxon>Eukaryota</taxon>
        <taxon>Viridiplantae</taxon>
        <taxon>Streptophyta</taxon>
        <taxon>Embryophyta</taxon>
        <taxon>Tracheophyta</taxon>
        <taxon>Spermatophyta</taxon>
        <taxon>Magnoliopsida</taxon>
        <taxon>eudicotyledons</taxon>
        <taxon>Gunneridae</taxon>
        <taxon>Pentapetalae</taxon>
        <taxon>Caryophyllales</taxon>
        <taxon>Cactineae</taxon>
        <taxon>Cactaceae</taxon>
        <taxon>Cactoideae</taxon>
        <taxon>Echinocereeae</taxon>
        <taxon>Carnegiea</taxon>
    </lineage>
</organism>
<feature type="compositionally biased region" description="Basic and acidic residues" evidence="1">
    <location>
        <begin position="105"/>
        <end position="121"/>
    </location>
</feature>
<dbReference type="AlphaFoldDB" id="A0A9Q1KDV8"/>
<comment type="caution">
    <text evidence="2">The sequence shown here is derived from an EMBL/GenBank/DDBJ whole genome shotgun (WGS) entry which is preliminary data.</text>
</comment>
<name>A0A9Q1KDV8_9CARY</name>